<dbReference type="InterPro" id="IPR027417">
    <property type="entry name" value="P-loop_NTPase"/>
</dbReference>
<organism evidence="7">
    <name type="scientific">bioreactor metagenome</name>
    <dbReference type="NCBI Taxonomy" id="1076179"/>
    <lineage>
        <taxon>unclassified sequences</taxon>
        <taxon>metagenomes</taxon>
        <taxon>ecological metagenomes</taxon>
    </lineage>
</organism>
<accession>A0A645CVQ6</accession>
<keyword evidence="4" id="KW-0067">ATP-binding</keyword>
<dbReference type="SUPFAM" id="SSF52540">
    <property type="entry name" value="P-loop containing nucleoside triphosphate hydrolases"/>
    <property type="match status" value="1"/>
</dbReference>
<keyword evidence="1" id="KW-0547">Nucleotide-binding</keyword>
<name>A0A645CVQ6_9ZZZZ</name>
<dbReference type="GO" id="GO:0004386">
    <property type="term" value="F:helicase activity"/>
    <property type="evidence" value="ECO:0007669"/>
    <property type="project" value="UniProtKB-KW"/>
</dbReference>
<protein>
    <recommendedName>
        <fullName evidence="6">Helicase C-terminal domain-containing protein</fullName>
    </recommendedName>
</protein>
<dbReference type="EMBL" id="VSSQ01030458">
    <property type="protein sequence ID" value="MPM80997.1"/>
    <property type="molecule type" value="Genomic_DNA"/>
</dbReference>
<dbReference type="InterPro" id="IPR001650">
    <property type="entry name" value="Helicase_C-like"/>
</dbReference>
<dbReference type="GO" id="GO:0016787">
    <property type="term" value="F:hydrolase activity"/>
    <property type="evidence" value="ECO:0007669"/>
    <property type="project" value="UniProtKB-KW"/>
</dbReference>
<gene>
    <name evidence="7" type="ORF">SDC9_128048</name>
</gene>
<evidence type="ECO:0000256" key="1">
    <source>
        <dbReference type="ARBA" id="ARBA00022741"/>
    </source>
</evidence>
<sequence length="294" mass="33292">MNFCREESIPDDVLAERLNRENQVLCIVNSRRHAQSLYDRLQGDGRFHLSTLMTPEHRRRKLEEIRRRLRDGERCRVISTSLIEAGVDVDFPTVYRAEAGLDSVLQAAGRCNREGRRPAEESTVHIFRAEGGAPPLFRQNIAAADTALRQFPQPDDPAAVHAYFSALYQWKGSDLDRKHIMEQWAAGAQGVAYPFRIVADEFHLIEQPTTPIYIPTKENGPLLEQLRQGSFSRGLFRKLGQSAVAVYPQQLQALDSGGHLEWVDREIAILRTPELYTEETGLQTEPETGQALFG</sequence>
<keyword evidence="5" id="KW-0051">Antiviral defense</keyword>
<evidence type="ECO:0000256" key="3">
    <source>
        <dbReference type="ARBA" id="ARBA00022806"/>
    </source>
</evidence>
<dbReference type="AlphaFoldDB" id="A0A645CVQ6"/>
<dbReference type="Pfam" id="PF22590">
    <property type="entry name" value="Cas3-like_C_2"/>
    <property type="match status" value="1"/>
</dbReference>
<dbReference type="Gene3D" id="3.40.50.300">
    <property type="entry name" value="P-loop containing nucleotide triphosphate hydrolases"/>
    <property type="match status" value="1"/>
</dbReference>
<evidence type="ECO:0000256" key="2">
    <source>
        <dbReference type="ARBA" id="ARBA00022801"/>
    </source>
</evidence>
<dbReference type="PROSITE" id="PS51194">
    <property type="entry name" value="HELICASE_CTER"/>
    <property type="match status" value="1"/>
</dbReference>
<keyword evidence="3" id="KW-0347">Helicase</keyword>
<dbReference type="InterPro" id="IPR054712">
    <property type="entry name" value="Cas3-like_dom"/>
</dbReference>
<evidence type="ECO:0000259" key="6">
    <source>
        <dbReference type="PROSITE" id="PS51194"/>
    </source>
</evidence>
<dbReference type="GO" id="GO:0051607">
    <property type="term" value="P:defense response to virus"/>
    <property type="evidence" value="ECO:0007669"/>
    <property type="project" value="UniProtKB-KW"/>
</dbReference>
<evidence type="ECO:0000313" key="7">
    <source>
        <dbReference type="EMBL" id="MPM80997.1"/>
    </source>
</evidence>
<dbReference type="GO" id="GO:0005524">
    <property type="term" value="F:ATP binding"/>
    <property type="evidence" value="ECO:0007669"/>
    <property type="project" value="UniProtKB-KW"/>
</dbReference>
<comment type="caution">
    <text evidence="7">The sequence shown here is derived from an EMBL/GenBank/DDBJ whole genome shotgun (WGS) entry which is preliminary data.</text>
</comment>
<feature type="domain" description="Helicase C-terminal" evidence="6">
    <location>
        <begin position="1"/>
        <end position="159"/>
    </location>
</feature>
<evidence type="ECO:0000256" key="5">
    <source>
        <dbReference type="ARBA" id="ARBA00023118"/>
    </source>
</evidence>
<evidence type="ECO:0000256" key="4">
    <source>
        <dbReference type="ARBA" id="ARBA00022840"/>
    </source>
</evidence>
<keyword evidence="2" id="KW-0378">Hydrolase</keyword>
<reference evidence="7" key="1">
    <citation type="submission" date="2019-08" db="EMBL/GenBank/DDBJ databases">
        <authorList>
            <person name="Kucharzyk K."/>
            <person name="Murdoch R.W."/>
            <person name="Higgins S."/>
            <person name="Loffler F."/>
        </authorList>
    </citation>
    <scope>NUCLEOTIDE SEQUENCE</scope>
</reference>
<proteinExistence type="predicted"/>